<sequence>GNEEYLLTHPVASVHGWLKASLYITIGECCIVRCSKTKLKAILEYKEEKWLGRPKFVVEGKIFSYDPENDCVNKLKNVNEKDVIAEITGSWRGQIYIKRLDTNKTKLLLDMEKIQPIPKRVKPIAKQGPFESRNIWKPVSMALFQKDYSKATKEKNLIEERQRQKAAERKAKNEEFVPIFFNLPVVDGRPELKEHAQDVLAKERDLIL</sequence>
<dbReference type="Proteomes" id="UP000789525">
    <property type="component" value="Unassembled WGS sequence"/>
</dbReference>
<name>A0ACA9LGV4_9GLOM</name>
<proteinExistence type="predicted"/>
<gene>
    <name evidence="1" type="ORF">ACOLOM_LOCUS3761</name>
</gene>
<comment type="caution">
    <text evidence="1">The sequence shown here is derived from an EMBL/GenBank/DDBJ whole genome shotgun (WGS) entry which is preliminary data.</text>
</comment>
<accession>A0ACA9LGV4</accession>
<reference evidence="1" key="1">
    <citation type="submission" date="2021-06" db="EMBL/GenBank/DDBJ databases">
        <authorList>
            <person name="Kallberg Y."/>
            <person name="Tangrot J."/>
            <person name="Rosling A."/>
        </authorList>
    </citation>
    <scope>NUCLEOTIDE SEQUENCE</scope>
    <source>
        <strain evidence="1">CL356</strain>
    </source>
</reference>
<protein>
    <submittedName>
        <fullName evidence="1">16800_t:CDS:1</fullName>
    </submittedName>
</protein>
<evidence type="ECO:0000313" key="1">
    <source>
        <dbReference type="EMBL" id="CAG8523480.1"/>
    </source>
</evidence>
<keyword evidence="2" id="KW-1185">Reference proteome</keyword>
<feature type="non-terminal residue" evidence="1">
    <location>
        <position position="1"/>
    </location>
</feature>
<dbReference type="EMBL" id="CAJVPT010005752">
    <property type="protein sequence ID" value="CAG8523480.1"/>
    <property type="molecule type" value="Genomic_DNA"/>
</dbReference>
<organism evidence="1 2">
    <name type="scientific">Acaulospora colombiana</name>
    <dbReference type="NCBI Taxonomy" id="27376"/>
    <lineage>
        <taxon>Eukaryota</taxon>
        <taxon>Fungi</taxon>
        <taxon>Fungi incertae sedis</taxon>
        <taxon>Mucoromycota</taxon>
        <taxon>Glomeromycotina</taxon>
        <taxon>Glomeromycetes</taxon>
        <taxon>Diversisporales</taxon>
        <taxon>Acaulosporaceae</taxon>
        <taxon>Acaulospora</taxon>
    </lineage>
</organism>
<evidence type="ECO:0000313" key="2">
    <source>
        <dbReference type="Proteomes" id="UP000789525"/>
    </source>
</evidence>